<dbReference type="EMBL" id="JARNBH010000042">
    <property type="protein sequence ID" value="MEC0276798.1"/>
    <property type="molecule type" value="Genomic_DNA"/>
</dbReference>
<keyword evidence="2" id="KW-1185">Reference proteome</keyword>
<proteinExistence type="predicted"/>
<evidence type="ECO:0000313" key="1">
    <source>
        <dbReference type="EMBL" id="MEC0276798.1"/>
    </source>
</evidence>
<dbReference type="RefSeq" id="WP_367408339.1">
    <property type="nucleotide sequence ID" value="NZ_JARNBH010000042.1"/>
</dbReference>
<comment type="caution">
    <text evidence="1">The sequence shown here is derived from an EMBL/GenBank/DDBJ whole genome shotgun (WGS) entry which is preliminary data.</text>
</comment>
<organism evidence="1 2">
    <name type="scientific">Peribacillus castrilensis</name>
    <dbReference type="NCBI Taxonomy" id="2897690"/>
    <lineage>
        <taxon>Bacteria</taxon>
        <taxon>Bacillati</taxon>
        <taxon>Bacillota</taxon>
        <taxon>Bacilli</taxon>
        <taxon>Bacillales</taxon>
        <taxon>Bacillaceae</taxon>
        <taxon>Peribacillus</taxon>
    </lineage>
</organism>
<sequence>MSFSESRFQQGIEDLLCNGSDASERWTQLAQFTRVAYQKDAREPLICAALHYILKSPKGDLFGIAITSDEFQGVAGDNIFQQGYDRLNSDRRLTDLYVYTLEKYALTFGSNQYISTSNGVKRAALDLESFGSDLRLDHQQSPIIPVRMRKVTNSEKFFTDKQYSNWWEDSQIRVKGYYDDKMLFFTIQSDTSPAWANNETPKIPLYFGRFSSFSEDNGDNVALFAGTYEGATKKPIMPLRKDYYSSPGSGISNIIVRQSKYGARYQAHYLSWNATPAQFPPNQGGSLRKTANEINRYPFNPSTYSDQVEASIAYIIHPEDGVYGSLSNIILSNHLSILDGDELEVQTAYCHTSSENSEAHDHYDDYVVTAIDSACPFTIIGSTPSLPTLVAVRKNKPTYINSELTNY</sequence>
<name>A0AAW9NEA4_9BACI</name>
<gene>
    <name evidence="1" type="ORF">P4706_27805</name>
</gene>
<accession>A0AAW9NEA4</accession>
<reference evidence="1 2" key="1">
    <citation type="submission" date="2023-03" db="EMBL/GenBank/DDBJ databases">
        <title>Bacillus Genome Sequencing.</title>
        <authorList>
            <person name="Dunlap C."/>
        </authorList>
    </citation>
    <scope>NUCLEOTIDE SEQUENCE [LARGE SCALE GENOMIC DNA]</scope>
    <source>
        <strain evidence="1 2">B-41290</strain>
    </source>
</reference>
<dbReference type="AlphaFoldDB" id="A0AAW9NEA4"/>
<evidence type="ECO:0000313" key="2">
    <source>
        <dbReference type="Proteomes" id="UP001307168"/>
    </source>
</evidence>
<protein>
    <submittedName>
        <fullName evidence="1">Uncharacterized protein</fullName>
    </submittedName>
</protein>
<dbReference type="Proteomes" id="UP001307168">
    <property type="component" value="Unassembled WGS sequence"/>
</dbReference>